<dbReference type="PANTHER" id="PTHR12526:SF640">
    <property type="entry name" value="COLANIC ACID BIOSYNTHESIS GLYCOSYLTRANSFERASE WCAL-RELATED"/>
    <property type="match status" value="1"/>
</dbReference>
<dbReference type="OrthoDB" id="4316343at2"/>
<comment type="caution">
    <text evidence="7">The sequence shown here is derived from an EMBL/GenBank/DDBJ whole genome shotgun (WGS) entry which is preliminary data.</text>
</comment>
<sequence length="375" mass="39625">MRIVHVVTLVSDDGAYGGPVSVATGQLTELAARGHQVRLVALWRGRGPAPDRVAGVPARTRPARTLVPGQGFLGLLHPRLPLDLWRLAGRADVLHVHAGRDLVSLTALAVAALRRRHLVVQTHGMVQPRRAPLARVFDAVYRPLLRRASTLLALTDRERADLAEVLGPRCPAVCDVPNGVRPAPEPASPPEPGPPTVLFLARLHPRKRPDAFVEAAALLHADLPDLRFLLHGPDEGCLGRTRELARRLGLEGVVAFGGALDHAGALRALAAAAVYVLPSVDEPFPMSVLEALATGTPVVCTDRCGIAADLAGRGAAVVTDGTPRALADAVRALVSDPRHRAEVVAAGHRAVREVFSVTAVADRLEELYGGAGTRG</sequence>
<reference evidence="7 8" key="1">
    <citation type="submission" date="2015-10" db="EMBL/GenBank/DDBJ databases">
        <title>Draft genome sequence of pyrrolomycin-producing Streptomyces vitaminophilus.</title>
        <authorList>
            <person name="Graham D.E."/>
            <person name="Mahan K.M."/>
            <person name="Klingeman D.M."/>
            <person name="Hettich R.L."/>
            <person name="Parry R.J."/>
        </authorList>
    </citation>
    <scope>NUCLEOTIDE SEQUENCE [LARGE SCALE GENOMIC DNA]</scope>
    <source>
        <strain evidence="7 8">ATCC 31673</strain>
    </source>
</reference>
<dbReference type="EMBL" id="LLZU01000039">
    <property type="protein sequence ID" value="KRV46685.1"/>
    <property type="molecule type" value="Genomic_DNA"/>
</dbReference>
<dbReference type="PANTHER" id="PTHR12526">
    <property type="entry name" value="GLYCOSYLTRANSFERASE"/>
    <property type="match status" value="1"/>
</dbReference>
<keyword evidence="3" id="KW-0328">Glycosyltransferase</keyword>
<evidence type="ECO:0000259" key="6">
    <source>
        <dbReference type="Pfam" id="PF13579"/>
    </source>
</evidence>
<evidence type="ECO:0000256" key="2">
    <source>
        <dbReference type="ARBA" id="ARBA00021292"/>
    </source>
</evidence>
<dbReference type="STRING" id="76728.AQ490_12520"/>
<dbReference type="InterPro" id="IPR028098">
    <property type="entry name" value="Glyco_trans_4-like_N"/>
</dbReference>
<keyword evidence="4 7" id="KW-0808">Transferase</keyword>
<dbReference type="InterPro" id="IPR001296">
    <property type="entry name" value="Glyco_trans_1"/>
</dbReference>
<dbReference type="RefSeq" id="WP_018382362.1">
    <property type="nucleotide sequence ID" value="NZ_LLZU01000039.1"/>
</dbReference>
<organism evidence="7 8">
    <name type="scientific">Wenjunlia vitaminophila</name>
    <name type="common">Streptomyces vitaminophilus</name>
    <dbReference type="NCBI Taxonomy" id="76728"/>
    <lineage>
        <taxon>Bacteria</taxon>
        <taxon>Bacillati</taxon>
        <taxon>Actinomycetota</taxon>
        <taxon>Actinomycetes</taxon>
        <taxon>Kitasatosporales</taxon>
        <taxon>Streptomycetaceae</taxon>
        <taxon>Wenjunlia</taxon>
    </lineage>
</organism>
<evidence type="ECO:0000256" key="4">
    <source>
        <dbReference type="ARBA" id="ARBA00022679"/>
    </source>
</evidence>
<dbReference type="eggNOG" id="COG0438">
    <property type="taxonomic scope" value="Bacteria"/>
</dbReference>
<feature type="domain" description="Glycosyl transferase family 1" evidence="5">
    <location>
        <begin position="190"/>
        <end position="347"/>
    </location>
</feature>
<dbReference type="Proteomes" id="UP000050867">
    <property type="component" value="Unassembled WGS sequence"/>
</dbReference>
<comment type="similarity">
    <text evidence="1">Belongs to the glycosyltransferase group 1 family. Glycosyltransferase 4 subfamily.</text>
</comment>
<evidence type="ECO:0000259" key="5">
    <source>
        <dbReference type="Pfam" id="PF00534"/>
    </source>
</evidence>
<dbReference type="SUPFAM" id="SSF53756">
    <property type="entry name" value="UDP-Glycosyltransferase/glycogen phosphorylase"/>
    <property type="match status" value="1"/>
</dbReference>
<dbReference type="GO" id="GO:0016757">
    <property type="term" value="F:glycosyltransferase activity"/>
    <property type="evidence" value="ECO:0007669"/>
    <property type="project" value="UniProtKB-KW"/>
</dbReference>
<dbReference type="Pfam" id="PF13579">
    <property type="entry name" value="Glyco_trans_4_4"/>
    <property type="match status" value="1"/>
</dbReference>
<protein>
    <recommendedName>
        <fullName evidence="2">D-inositol 3-phosphate glycosyltransferase</fullName>
    </recommendedName>
</protein>
<accession>A0A0T6LKQ7</accession>
<evidence type="ECO:0000313" key="7">
    <source>
        <dbReference type="EMBL" id="KRV46685.1"/>
    </source>
</evidence>
<keyword evidence="8" id="KW-1185">Reference proteome</keyword>
<evidence type="ECO:0000256" key="1">
    <source>
        <dbReference type="ARBA" id="ARBA00009481"/>
    </source>
</evidence>
<name>A0A0T6LKQ7_WENVI</name>
<evidence type="ECO:0000256" key="3">
    <source>
        <dbReference type="ARBA" id="ARBA00022676"/>
    </source>
</evidence>
<gene>
    <name evidence="7" type="ORF">AQ490_12520</name>
</gene>
<proteinExistence type="inferred from homology"/>
<feature type="domain" description="Glycosyltransferase subfamily 4-like N-terminal" evidence="6">
    <location>
        <begin position="17"/>
        <end position="179"/>
    </location>
</feature>
<dbReference type="AlphaFoldDB" id="A0A0T6LKQ7"/>
<dbReference type="Pfam" id="PF00534">
    <property type="entry name" value="Glycos_transf_1"/>
    <property type="match status" value="1"/>
</dbReference>
<evidence type="ECO:0000313" key="8">
    <source>
        <dbReference type="Proteomes" id="UP000050867"/>
    </source>
</evidence>
<dbReference type="Gene3D" id="3.40.50.2000">
    <property type="entry name" value="Glycogen Phosphorylase B"/>
    <property type="match status" value="2"/>
</dbReference>